<comment type="function">
    <text evidence="9">Part of the ABC transporter complex (TC 3.A.1.6.1) involved in sulfate/thiosulfate import.</text>
</comment>
<feature type="transmembrane region" description="Helical" evidence="9">
    <location>
        <begin position="61"/>
        <end position="85"/>
    </location>
</feature>
<evidence type="ECO:0000313" key="11">
    <source>
        <dbReference type="EMBL" id="AZS51941.1"/>
    </source>
</evidence>
<protein>
    <recommendedName>
        <fullName evidence="9">Sulfate transport system permease protein CysT</fullName>
    </recommendedName>
</protein>
<feature type="transmembrane region" description="Helical" evidence="9">
    <location>
        <begin position="238"/>
        <end position="262"/>
    </location>
</feature>
<evidence type="ECO:0000256" key="9">
    <source>
        <dbReference type="RuleBase" id="RU366001"/>
    </source>
</evidence>
<dbReference type="InterPro" id="IPR000515">
    <property type="entry name" value="MetI-like"/>
</dbReference>
<dbReference type="CDD" id="cd06261">
    <property type="entry name" value="TM_PBP2"/>
    <property type="match status" value="1"/>
</dbReference>
<comment type="subcellular location">
    <subcellularLocation>
        <location evidence="1">Cell membrane</location>
        <topology evidence="1">Multi-pass membrane protein</topology>
    </subcellularLocation>
</comment>
<proteinExistence type="inferred from homology"/>
<dbReference type="GO" id="GO:0005886">
    <property type="term" value="C:plasma membrane"/>
    <property type="evidence" value="ECO:0007669"/>
    <property type="project" value="UniProtKB-SubCell"/>
</dbReference>
<evidence type="ECO:0000256" key="5">
    <source>
        <dbReference type="ARBA" id="ARBA00022989"/>
    </source>
</evidence>
<keyword evidence="4 9" id="KW-0812">Transmembrane</keyword>
<evidence type="ECO:0000256" key="1">
    <source>
        <dbReference type="ARBA" id="ARBA00004651"/>
    </source>
</evidence>
<dbReference type="FunFam" id="1.10.3720.10:FF:000004">
    <property type="entry name" value="Sulfate transport system permease protein CysT"/>
    <property type="match status" value="1"/>
</dbReference>
<dbReference type="EMBL" id="CP029822">
    <property type="protein sequence ID" value="AZS51941.1"/>
    <property type="molecule type" value="Genomic_DNA"/>
</dbReference>
<dbReference type="PANTHER" id="PTHR30406">
    <property type="entry name" value="SULFATE TRANSPORT SYSTEM PERMEASE PROTEIN"/>
    <property type="match status" value="1"/>
</dbReference>
<feature type="transmembrane region" description="Helical" evidence="9">
    <location>
        <begin position="12"/>
        <end position="37"/>
    </location>
</feature>
<dbReference type="InterPro" id="IPR035906">
    <property type="entry name" value="MetI-like_sf"/>
</dbReference>
<dbReference type="InterPro" id="IPR005667">
    <property type="entry name" value="Sulph_transpt2"/>
</dbReference>
<accession>A0A451EQ38</accession>
<evidence type="ECO:0000313" key="12">
    <source>
        <dbReference type="Proteomes" id="UP000273143"/>
    </source>
</evidence>
<dbReference type="NCBIfam" id="TIGR02139">
    <property type="entry name" value="permease_CysT"/>
    <property type="match status" value="1"/>
</dbReference>
<evidence type="ECO:0000256" key="4">
    <source>
        <dbReference type="ARBA" id="ARBA00022692"/>
    </source>
</evidence>
<feature type="transmembrane region" description="Helical" evidence="9">
    <location>
        <begin position="97"/>
        <end position="120"/>
    </location>
</feature>
<keyword evidence="6 9" id="KW-0764">Sulfate transport</keyword>
<evidence type="ECO:0000256" key="6">
    <source>
        <dbReference type="ARBA" id="ARBA00023032"/>
    </source>
</evidence>
<reference evidence="12" key="1">
    <citation type="submission" date="2018-06" db="EMBL/GenBank/DDBJ databases">
        <title>Complete genome of Pseudomonas insecticola strain QZS01.</title>
        <authorList>
            <person name="Wang J."/>
            <person name="Su Q."/>
        </authorList>
    </citation>
    <scope>NUCLEOTIDE SEQUENCE [LARGE SCALE GENOMIC DNA]</scope>
    <source>
        <strain evidence="12">QZS01</strain>
    </source>
</reference>
<keyword evidence="7 9" id="KW-0472">Membrane</keyword>
<dbReference type="NCBIfam" id="TIGR00969">
    <property type="entry name" value="3a0106s02"/>
    <property type="match status" value="1"/>
</dbReference>
<evidence type="ECO:0000256" key="2">
    <source>
        <dbReference type="ARBA" id="ARBA00011779"/>
    </source>
</evidence>
<dbReference type="SUPFAM" id="SSF161098">
    <property type="entry name" value="MetI-like"/>
    <property type="match status" value="1"/>
</dbReference>
<dbReference type="PROSITE" id="PS50928">
    <property type="entry name" value="ABC_TM1"/>
    <property type="match status" value="1"/>
</dbReference>
<dbReference type="Pfam" id="PF00528">
    <property type="entry name" value="BPD_transp_1"/>
    <property type="match status" value="1"/>
</dbReference>
<feature type="domain" description="ABC transmembrane type-1" evidence="10">
    <location>
        <begin position="59"/>
        <end position="259"/>
    </location>
</feature>
<comment type="subunit">
    <text evidence="2">The complex is composed of two ATP-binding proteins (CysA), two transmembrane proteins (CysT and CysW) and a solute-binding protein (CysP).</text>
</comment>
<dbReference type="AlphaFoldDB" id="A0A451EQ38"/>
<evidence type="ECO:0000256" key="3">
    <source>
        <dbReference type="ARBA" id="ARBA00022448"/>
    </source>
</evidence>
<comment type="similarity">
    <text evidence="9">Belongs to the binding-protein-dependent transport system permease family. CysTW subfamily.</text>
</comment>
<organism evidence="11 12">
    <name type="scientific">Entomomonas moraniae</name>
    <dbReference type="NCBI Taxonomy" id="2213226"/>
    <lineage>
        <taxon>Bacteria</taxon>
        <taxon>Pseudomonadati</taxon>
        <taxon>Pseudomonadota</taxon>
        <taxon>Gammaproteobacteria</taxon>
        <taxon>Pseudomonadales</taxon>
        <taxon>Pseudomonadaceae</taxon>
        <taxon>Entomomonas</taxon>
    </lineage>
</organism>
<evidence type="ECO:0000256" key="8">
    <source>
        <dbReference type="ARBA" id="ARBA00025323"/>
    </source>
</evidence>
<dbReference type="Gene3D" id="1.10.3720.10">
    <property type="entry name" value="MetI-like"/>
    <property type="match status" value="1"/>
</dbReference>
<dbReference type="Proteomes" id="UP000273143">
    <property type="component" value="Chromosome"/>
</dbReference>
<feature type="transmembrane region" description="Helical" evidence="9">
    <location>
        <begin position="173"/>
        <end position="194"/>
    </location>
</feature>
<gene>
    <name evidence="11" type="primary">cysT</name>
    <name evidence="11" type="ORF">DM558_14710</name>
</gene>
<feature type="transmembrane region" description="Helical" evidence="9">
    <location>
        <begin position="132"/>
        <end position="152"/>
    </location>
</feature>
<evidence type="ECO:0000259" key="10">
    <source>
        <dbReference type="PROSITE" id="PS50928"/>
    </source>
</evidence>
<evidence type="ECO:0000256" key="7">
    <source>
        <dbReference type="ARBA" id="ARBA00023136"/>
    </source>
</evidence>
<sequence length="284" mass="31274">MSFRQSSVIPGFGFTLGYTLMWLSLIVLIPMAGMFFYASQITMDQLGAILSSRQLQSALKLSLYTSLISAFIVSIIGSLLAWVLVRYTFPGRRFIDALVDLPFALPTAVAGIALTTLYAPQGAIGSLLPFKVAYSPLGITVALVFVTLPFAVRTVQPVIKDIPREIEEAARSLGANTFQTFIFVIFPILFPAWMTGFSLALARGIGEYGSVVFISANIPYKTEILPLLIMSKLDQFDYVGATAVGVLMIIIAFAMLLIINLIQRYLKPVYILNLFLKLFNFIRA</sequence>
<dbReference type="PANTHER" id="PTHR30406:SF8">
    <property type="entry name" value="SULFATE TRANSPORT SYSTEM PERMEASE PROTEIN CYST"/>
    <property type="match status" value="1"/>
</dbReference>
<comment type="caution">
    <text evidence="9">Lacks conserved residue(s) required for the propagation of feature annotation.</text>
</comment>
<dbReference type="RefSeq" id="WP_109703842.1">
    <property type="nucleotide sequence ID" value="NZ_CP029822.1"/>
</dbReference>
<keyword evidence="5 9" id="KW-1133">Transmembrane helix</keyword>
<name>A0A451EQ38_9GAMM</name>
<dbReference type="KEGG" id="emo:DM558_14710"/>
<comment type="function">
    <text evidence="8">Part of the ABC transporter complex CysAWTP (TC 3.A.1.6.1) involved in sulfate/thiosulfate import. Probably responsible for the translocation of the substrate across the membrane.</text>
</comment>
<dbReference type="InterPro" id="IPR011865">
    <property type="entry name" value="CysT_permease"/>
</dbReference>
<dbReference type="GO" id="GO:0015419">
    <property type="term" value="F:ABC-type sulfate transporter activity"/>
    <property type="evidence" value="ECO:0007669"/>
    <property type="project" value="UniProtKB-UniRule"/>
</dbReference>
<keyword evidence="12" id="KW-1185">Reference proteome</keyword>
<keyword evidence="3 9" id="KW-0813">Transport</keyword>